<sequence>GMSKKKQMSQSEMKTFMERLRTRPELYEQFSRILDLSDPQSGGKGLDLNLLESFLKPEIRETGRVAVSEFAIQTEDRCGDAAKEAQMQQREKKL</sequence>
<organism evidence="1 2">
    <name type="scientific">Thalassobacterium maritimum</name>
    <dbReference type="NCBI Taxonomy" id="3041265"/>
    <lineage>
        <taxon>Bacteria</taxon>
        <taxon>Pseudomonadati</taxon>
        <taxon>Verrucomicrobiota</taxon>
        <taxon>Opitutia</taxon>
        <taxon>Puniceicoccales</taxon>
        <taxon>Coraliomargaritaceae</taxon>
        <taxon>Thalassobacterium</taxon>
    </lineage>
</organism>
<evidence type="ECO:0000313" key="2">
    <source>
        <dbReference type="Proteomes" id="UP001225316"/>
    </source>
</evidence>
<dbReference type="Proteomes" id="UP001225316">
    <property type="component" value="Unassembled WGS sequence"/>
</dbReference>
<proteinExistence type="predicted"/>
<feature type="non-terminal residue" evidence="1">
    <location>
        <position position="1"/>
    </location>
</feature>
<name>A0ABU1B0H5_9BACT</name>
<evidence type="ECO:0000313" key="1">
    <source>
        <dbReference type="EMBL" id="MDQ8209896.1"/>
    </source>
</evidence>
<keyword evidence="2" id="KW-1185">Reference proteome</keyword>
<protein>
    <submittedName>
        <fullName evidence="1">Uncharacterized protein</fullName>
    </submittedName>
</protein>
<gene>
    <name evidence="1" type="ORF">QEH52_20425</name>
</gene>
<accession>A0ABU1B0H5</accession>
<dbReference type="EMBL" id="JARXHW010000305">
    <property type="protein sequence ID" value="MDQ8209896.1"/>
    <property type="molecule type" value="Genomic_DNA"/>
</dbReference>
<comment type="caution">
    <text evidence="1">The sequence shown here is derived from an EMBL/GenBank/DDBJ whole genome shotgun (WGS) entry which is preliminary data.</text>
</comment>
<dbReference type="RefSeq" id="WP_308952801.1">
    <property type="nucleotide sequence ID" value="NZ_JARXHW010000305.1"/>
</dbReference>
<reference evidence="1 2" key="1">
    <citation type="submission" date="2023-04" db="EMBL/GenBank/DDBJ databases">
        <title>A novel bacteria isolated from coastal sediment.</title>
        <authorList>
            <person name="Liu X.-J."/>
            <person name="Du Z.-J."/>
        </authorList>
    </citation>
    <scope>NUCLEOTIDE SEQUENCE [LARGE SCALE GENOMIC DNA]</scope>
    <source>
        <strain evidence="1 2">SDUM461003</strain>
    </source>
</reference>